<organism evidence="1 2">
    <name type="scientific">Hyalomma asiaticum</name>
    <name type="common">Tick</name>
    <dbReference type="NCBI Taxonomy" id="266040"/>
    <lineage>
        <taxon>Eukaryota</taxon>
        <taxon>Metazoa</taxon>
        <taxon>Ecdysozoa</taxon>
        <taxon>Arthropoda</taxon>
        <taxon>Chelicerata</taxon>
        <taxon>Arachnida</taxon>
        <taxon>Acari</taxon>
        <taxon>Parasitiformes</taxon>
        <taxon>Ixodida</taxon>
        <taxon>Ixodoidea</taxon>
        <taxon>Ixodidae</taxon>
        <taxon>Hyalomminae</taxon>
        <taxon>Hyalomma</taxon>
    </lineage>
</organism>
<evidence type="ECO:0000313" key="2">
    <source>
        <dbReference type="Proteomes" id="UP000821845"/>
    </source>
</evidence>
<evidence type="ECO:0000313" key="1">
    <source>
        <dbReference type="EMBL" id="KAH6940863.1"/>
    </source>
</evidence>
<sequence>MVTAPWQEVKANTVANCFTKARISVVTEPGVNEEEHQEPSNPPDATEACDAICANGGAPENVALEELLYADSDAVSKEEISDVTLVETVQDHGDGEGSSEADTFPLPTAKEGGQAAGRKLTAGIAVGAEYDAAGIVAGTLDSYMLDTDRVLLRYIPSEEAPQESFKVVIPHSLRHGVRIARSSNWGEGEAVNELQENPEAAGPRPHHRNDCHLKVPAAMARGEDLRRRSPPPSLTTCHRPPPSSANHHSPTPPATPAGKKRPSRRDMTTWAFQQGQDPPVAFATSRSWHEQRKVVNGVNEDSFPRVFHGRPLSDQARASGGVTMPPDSKVL</sequence>
<dbReference type="EMBL" id="CM023491">
    <property type="protein sequence ID" value="KAH6940863.1"/>
    <property type="molecule type" value="Genomic_DNA"/>
</dbReference>
<dbReference type="Proteomes" id="UP000821845">
    <property type="component" value="Chromosome 11"/>
</dbReference>
<accession>A0ACB7T450</accession>
<gene>
    <name evidence="1" type="ORF">HPB50_009102</name>
</gene>
<keyword evidence="2" id="KW-1185">Reference proteome</keyword>
<proteinExistence type="predicted"/>
<reference evidence="1" key="1">
    <citation type="submission" date="2020-05" db="EMBL/GenBank/DDBJ databases">
        <title>Large-scale comparative analyses of tick genomes elucidate their genetic diversity and vector capacities.</title>
        <authorList>
            <person name="Jia N."/>
            <person name="Wang J."/>
            <person name="Shi W."/>
            <person name="Du L."/>
            <person name="Sun Y."/>
            <person name="Zhan W."/>
            <person name="Jiang J."/>
            <person name="Wang Q."/>
            <person name="Zhang B."/>
            <person name="Ji P."/>
            <person name="Sakyi L.B."/>
            <person name="Cui X."/>
            <person name="Yuan T."/>
            <person name="Jiang B."/>
            <person name="Yang W."/>
            <person name="Lam T.T.-Y."/>
            <person name="Chang Q."/>
            <person name="Ding S."/>
            <person name="Wang X."/>
            <person name="Zhu J."/>
            <person name="Ruan X."/>
            <person name="Zhao L."/>
            <person name="Wei J."/>
            <person name="Que T."/>
            <person name="Du C."/>
            <person name="Cheng J."/>
            <person name="Dai P."/>
            <person name="Han X."/>
            <person name="Huang E."/>
            <person name="Gao Y."/>
            <person name="Liu J."/>
            <person name="Shao H."/>
            <person name="Ye R."/>
            <person name="Li L."/>
            <person name="Wei W."/>
            <person name="Wang X."/>
            <person name="Wang C."/>
            <person name="Yang T."/>
            <person name="Huo Q."/>
            <person name="Li W."/>
            <person name="Guo W."/>
            <person name="Chen H."/>
            <person name="Zhou L."/>
            <person name="Ni X."/>
            <person name="Tian J."/>
            <person name="Zhou Y."/>
            <person name="Sheng Y."/>
            <person name="Liu T."/>
            <person name="Pan Y."/>
            <person name="Xia L."/>
            <person name="Li J."/>
            <person name="Zhao F."/>
            <person name="Cao W."/>
        </authorList>
    </citation>
    <scope>NUCLEOTIDE SEQUENCE</scope>
    <source>
        <strain evidence="1">Hyas-2018</strain>
    </source>
</reference>
<protein>
    <submittedName>
        <fullName evidence="1">Uncharacterized protein</fullName>
    </submittedName>
</protein>
<name>A0ACB7T450_HYAAI</name>
<comment type="caution">
    <text evidence="1">The sequence shown here is derived from an EMBL/GenBank/DDBJ whole genome shotgun (WGS) entry which is preliminary data.</text>
</comment>